<proteinExistence type="predicted"/>
<keyword evidence="2" id="KW-0732">Signal</keyword>
<feature type="chain" id="PRO_5025496605" evidence="2">
    <location>
        <begin position="17"/>
        <end position="159"/>
    </location>
</feature>
<evidence type="ECO:0000256" key="1">
    <source>
        <dbReference type="SAM" id="MobiDB-lite"/>
    </source>
</evidence>
<evidence type="ECO:0000313" key="4">
    <source>
        <dbReference type="Proteomes" id="UP000799779"/>
    </source>
</evidence>
<name>A0A6A5WCM6_9PLEO</name>
<feature type="compositionally biased region" description="Pro residues" evidence="1">
    <location>
        <begin position="150"/>
        <end position="159"/>
    </location>
</feature>
<accession>A0A6A5WCM6</accession>
<feature type="signal peptide" evidence="2">
    <location>
        <begin position="1"/>
        <end position="16"/>
    </location>
</feature>
<reference evidence="3" key="1">
    <citation type="journal article" date="2020" name="Stud. Mycol.">
        <title>101 Dothideomycetes genomes: a test case for predicting lifestyles and emergence of pathogens.</title>
        <authorList>
            <person name="Haridas S."/>
            <person name="Albert R."/>
            <person name="Binder M."/>
            <person name="Bloem J."/>
            <person name="Labutti K."/>
            <person name="Salamov A."/>
            <person name="Andreopoulos B."/>
            <person name="Baker S."/>
            <person name="Barry K."/>
            <person name="Bills G."/>
            <person name="Bluhm B."/>
            <person name="Cannon C."/>
            <person name="Castanera R."/>
            <person name="Culley D."/>
            <person name="Daum C."/>
            <person name="Ezra D."/>
            <person name="Gonzalez J."/>
            <person name="Henrissat B."/>
            <person name="Kuo A."/>
            <person name="Liang C."/>
            <person name="Lipzen A."/>
            <person name="Lutzoni F."/>
            <person name="Magnuson J."/>
            <person name="Mondo S."/>
            <person name="Nolan M."/>
            <person name="Ohm R."/>
            <person name="Pangilinan J."/>
            <person name="Park H.-J."/>
            <person name="Ramirez L."/>
            <person name="Alfaro M."/>
            <person name="Sun H."/>
            <person name="Tritt A."/>
            <person name="Yoshinaga Y."/>
            <person name="Zwiers L.-H."/>
            <person name="Turgeon B."/>
            <person name="Goodwin S."/>
            <person name="Spatafora J."/>
            <person name="Crous P."/>
            <person name="Grigoriev I."/>
        </authorList>
    </citation>
    <scope>NUCLEOTIDE SEQUENCE</scope>
    <source>
        <strain evidence="3">CBS 123094</strain>
    </source>
</reference>
<evidence type="ECO:0000313" key="3">
    <source>
        <dbReference type="EMBL" id="KAF1997901.1"/>
    </source>
</evidence>
<gene>
    <name evidence="3" type="ORF">P154DRAFT_269707</name>
</gene>
<organism evidence="3 4">
    <name type="scientific">Amniculicola lignicola CBS 123094</name>
    <dbReference type="NCBI Taxonomy" id="1392246"/>
    <lineage>
        <taxon>Eukaryota</taxon>
        <taxon>Fungi</taxon>
        <taxon>Dikarya</taxon>
        <taxon>Ascomycota</taxon>
        <taxon>Pezizomycotina</taxon>
        <taxon>Dothideomycetes</taxon>
        <taxon>Pleosporomycetidae</taxon>
        <taxon>Pleosporales</taxon>
        <taxon>Amniculicolaceae</taxon>
        <taxon>Amniculicola</taxon>
    </lineage>
</organism>
<feature type="compositionally biased region" description="Low complexity" evidence="1">
    <location>
        <begin position="139"/>
        <end position="149"/>
    </location>
</feature>
<sequence>MLTILAILIFQNPVFSANLHASALHYSSFTPTMSLAVLRRAPSALSCLRGESCARVVLGSNLKYQASFALRSIRFGWGESHHLDVCITAQHITCLDLARHDCARRRAQDIFPLRSCILFTLSLTLSKHEPPSLPSYLHSLPLPSTTTHPQPRPSIPSLA</sequence>
<feature type="region of interest" description="Disordered" evidence="1">
    <location>
        <begin position="139"/>
        <end position="159"/>
    </location>
</feature>
<keyword evidence="4" id="KW-1185">Reference proteome</keyword>
<dbReference type="AlphaFoldDB" id="A0A6A5WCM6"/>
<dbReference type="Proteomes" id="UP000799779">
    <property type="component" value="Unassembled WGS sequence"/>
</dbReference>
<dbReference type="EMBL" id="ML977608">
    <property type="protein sequence ID" value="KAF1997901.1"/>
    <property type="molecule type" value="Genomic_DNA"/>
</dbReference>
<evidence type="ECO:0000256" key="2">
    <source>
        <dbReference type="SAM" id="SignalP"/>
    </source>
</evidence>
<protein>
    <submittedName>
        <fullName evidence="3">Uncharacterized protein</fullName>
    </submittedName>
</protein>